<comment type="subcellular location">
    <subcellularLocation>
        <location evidence="1 14">Cell outer membrane</location>
        <topology evidence="1 14">Multi-pass membrane protein</topology>
    </subcellularLocation>
</comment>
<keyword evidence="8" id="KW-0408">Iron</keyword>
<dbReference type="InterPro" id="IPR036942">
    <property type="entry name" value="Beta-barrel_TonB_sf"/>
</dbReference>
<dbReference type="CDD" id="cd01347">
    <property type="entry name" value="ligand_gated_channel"/>
    <property type="match status" value="1"/>
</dbReference>
<keyword evidence="6 14" id="KW-0812">Transmembrane</keyword>
<feature type="domain" description="TonB-dependent receptor-like beta-barrel" evidence="17">
    <location>
        <begin position="287"/>
        <end position="683"/>
    </location>
</feature>
<organism evidence="19 20">
    <name type="scientific">Gemmobacter caeni</name>
    <dbReference type="NCBI Taxonomy" id="589035"/>
    <lineage>
        <taxon>Bacteria</taxon>
        <taxon>Pseudomonadati</taxon>
        <taxon>Pseudomonadota</taxon>
        <taxon>Alphaproteobacteria</taxon>
        <taxon>Rhodobacterales</taxon>
        <taxon>Paracoccaceae</taxon>
        <taxon>Gemmobacter</taxon>
    </lineage>
</organism>
<accession>A0A2T6B0B8</accession>
<reference evidence="19 20" key="1">
    <citation type="submission" date="2018-04" db="EMBL/GenBank/DDBJ databases">
        <title>Genomic Encyclopedia of Archaeal and Bacterial Type Strains, Phase II (KMG-II): from individual species to whole genera.</title>
        <authorList>
            <person name="Goeker M."/>
        </authorList>
    </citation>
    <scope>NUCLEOTIDE SEQUENCE [LARGE SCALE GENOMIC DNA]</scope>
    <source>
        <strain evidence="19 20">DSM 21823</strain>
    </source>
</reference>
<dbReference type="GO" id="GO:0015891">
    <property type="term" value="P:siderophore transport"/>
    <property type="evidence" value="ECO:0007669"/>
    <property type="project" value="InterPro"/>
</dbReference>
<keyword evidence="5" id="KW-0410">Iron transport</keyword>
<keyword evidence="11 14" id="KW-0472">Membrane</keyword>
<evidence type="ECO:0000259" key="18">
    <source>
        <dbReference type="Pfam" id="PF07715"/>
    </source>
</evidence>
<keyword evidence="9" id="KW-0406">Ion transport</keyword>
<comment type="caution">
    <text evidence="19">The sequence shown here is derived from an EMBL/GenBank/DDBJ whole genome shotgun (WGS) entry which is preliminary data.</text>
</comment>
<dbReference type="Gene3D" id="2.40.170.20">
    <property type="entry name" value="TonB-dependent receptor, beta-barrel domain"/>
    <property type="match status" value="1"/>
</dbReference>
<evidence type="ECO:0000256" key="13">
    <source>
        <dbReference type="ARBA" id="ARBA00023237"/>
    </source>
</evidence>
<evidence type="ECO:0000256" key="1">
    <source>
        <dbReference type="ARBA" id="ARBA00004571"/>
    </source>
</evidence>
<dbReference type="RefSeq" id="WP_108129127.1">
    <property type="nucleotide sequence ID" value="NZ_QBKP01000007.1"/>
</dbReference>
<dbReference type="SUPFAM" id="SSF56935">
    <property type="entry name" value="Porins"/>
    <property type="match status" value="1"/>
</dbReference>
<evidence type="ECO:0000256" key="9">
    <source>
        <dbReference type="ARBA" id="ARBA00023065"/>
    </source>
</evidence>
<evidence type="ECO:0000313" key="20">
    <source>
        <dbReference type="Proteomes" id="UP000244224"/>
    </source>
</evidence>
<dbReference type="PANTHER" id="PTHR32552">
    <property type="entry name" value="FERRICHROME IRON RECEPTOR-RELATED"/>
    <property type="match status" value="1"/>
</dbReference>
<sequence>MSGPMIFSRCRRPLLALALCGAAFTPASLHAEEAVRLGTIYLEGGDGGAISGGTGYTVSETATGIKAGVPVTEVPQAVGVVTEQELKDRDPVQIEDALAYVPGVTASVWGVDDRYDQFALRGFDLGTSGIYRDGLLNKAMNFSGFKVDPFMVQRIDVLKGPSSVLYGSNDAAGMVNIITKRPVFAPFTEARLSYGSHNTVEAGLDTGGSNADQTLAWRLTALTREGANAEKNTRDDRDLLALGLTWAPTDRTSVTFLGHIQRDRLAPNSFIPVAGEDYPAEKGELAASFTNAQHPWNRFDTEQASIGWQAEHAFNDALKLRQNFRYARQTTDYRHIYFNGMILPDYTPSDDTMNFAAFSVDETAKTAALDTQLEYRSTLAGGENILTFGIDLSRREVSGRMGWDNSYSVPVSDPSYDFVVTAPGIYQDNTTKVIEKGLYLQDHLRFSNGVTVTGGLRRSWVENTTDNHLSGSTSRQDDTATTGMIGATWDLGNGFVPYASYAESFTVNIGSSFSGEQFRPTEGKQVEVGLRYRPEGSNLQFAAALFDITKTNVLTSDPGNPGFSVQTGEVRHRGVELEARGQVTEQLSVVAGYTYLDARITKSNDGDAGNRTPLAPRHQASIWADYAFTGKAEGLSLGAGLRYVGETWGDTANTRSVDSYVLADMALRYDWEGYSAALGVTNLFDKDYAATCDASVGCIRGEGREVTLTLSKRF</sequence>
<keyword evidence="7 16" id="KW-0732">Signal</keyword>
<dbReference type="Gene3D" id="2.170.130.10">
    <property type="entry name" value="TonB-dependent receptor, plug domain"/>
    <property type="match status" value="1"/>
</dbReference>
<evidence type="ECO:0000313" key="19">
    <source>
        <dbReference type="EMBL" id="PTX49485.1"/>
    </source>
</evidence>
<name>A0A2T6B0B8_9RHOB</name>
<dbReference type="InterPro" id="IPR037066">
    <property type="entry name" value="Plug_dom_sf"/>
</dbReference>
<dbReference type="InterPro" id="IPR010105">
    <property type="entry name" value="TonB_sidphr_rcpt"/>
</dbReference>
<keyword evidence="3 14" id="KW-0813">Transport</keyword>
<feature type="signal peptide" evidence="16">
    <location>
        <begin position="1"/>
        <end position="31"/>
    </location>
</feature>
<dbReference type="Pfam" id="PF00593">
    <property type="entry name" value="TonB_dep_Rec_b-barrel"/>
    <property type="match status" value="1"/>
</dbReference>
<dbReference type="PROSITE" id="PS52016">
    <property type="entry name" value="TONB_DEPENDENT_REC_3"/>
    <property type="match status" value="1"/>
</dbReference>
<dbReference type="OrthoDB" id="9760333at2"/>
<keyword evidence="13 14" id="KW-0998">Cell outer membrane</keyword>
<evidence type="ECO:0000256" key="11">
    <source>
        <dbReference type="ARBA" id="ARBA00023136"/>
    </source>
</evidence>
<evidence type="ECO:0000256" key="15">
    <source>
        <dbReference type="RuleBase" id="RU003357"/>
    </source>
</evidence>
<evidence type="ECO:0000256" key="2">
    <source>
        <dbReference type="ARBA" id="ARBA00009810"/>
    </source>
</evidence>
<dbReference type="InterPro" id="IPR012910">
    <property type="entry name" value="Plug_dom"/>
</dbReference>
<dbReference type="Proteomes" id="UP000244224">
    <property type="component" value="Unassembled WGS sequence"/>
</dbReference>
<keyword evidence="20" id="KW-1185">Reference proteome</keyword>
<evidence type="ECO:0000256" key="5">
    <source>
        <dbReference type="ARBA" id="ARBA00022496"/>
    </source>
</evidence>
<keyword evidence="10 15" id="KW-0798">TonB box</keyword>
<evidence type="ECO:0000256" key="6">
    <source>
        <dbReference type="ARBA" id="ARBA00022692"/>
    </source>
</evidence>
<gene>
    <name evidence="19" type="ORF">C8N34_107132</name>
</gene>
<dbReference type="InterPro" id="IPR000531">
    <property type="entry name" value="Beta-barrel_TonB"/>
</dbReference>
<dbReference type="FunFam" id="2.170.130.10:FF:000001">
    <property type="entry name" value="Catecholate siderophore TonB-dependent receptor"/>
    <property type="match status" value="1"/>
</dbReference>
<evidence type="ECO:0000259" key="17">
    <source>
        <dbReference type="Pfam" id="PF00593"/>
    </source>
</evidence>
<keyword evidence="12 19" id="KW-0675">Receptor</keyword>
<dbReference type="GO" id="GO:0009279">
    <property type="term" value="C:cell outer membrane"/>
    <property type="evidence" value="ECO:0007669"/>
    <property type="project" value="UniProtKB-SubCell"/>
</dbReference>
<evidence type="ECO:0000256" key="12">
    <source>
        <dbReference type="ARBA" id="ARBA00023170"/>
    </source>
</evidence>
<dbReference type="GO" id="GO:0015344">
    <property type="term" value="F:siderophore uptake transmembrane transporter activity"/>
    <property type="evidence" value="ECO:0007669"/>
    <property type="project" value="TreeGrafter"/>
</dbReference>
<feature type="domain" description="TonB-dependent receptor plug" evidence="18">
    <location>
        <begin position="71"/>
        <end position="173"/>
    </location>
</feature>
<comment type="similarity">
    <text evidence="2 14 15">Belongs to the TonB-dependent receptor family.</text>
</comment>
<dbReference type="NCBIfam" id="TIGR01783">
    <property type="entry name" value="TonB-siderophor"/>
    <property type="match status" value="1"/>
</dbReference>
<dbReference type="AlphaFoldDB" id="A0A2T6B0B8"/>
<evidence type="ECO:0000256" key="8">
    <source>
        <dbReference type="ARBA" id="ARBA00023004"/>
    </source>
</evidence>
<keyword evidence="4 14" id="KW-1134">Transmembrane beta strand</keyword>
<evidence type="ECO:0000256" key="7">
    <source>
        <dbReference type="ARBA" id="ARBA00022729"/>
    </source>
</evidence>
<dbReference type="InterPro" id="IPR039426">
    <property type="entry name" value="TonB-dep_rcpt-like"/>
</dbReference>
<dbReference type="GO" id="GO:0038023">
    <property type="term" value="F:signaling receptor activity"/>
    <property type="evidence" value="ECO:0007669"/>
    <property type="project" value="InterPro"/>
</dbReference>
<dbReference type="Pfam" id="PF07715">
    <property type="entry name" value="Plug"/>
    <property type="match status" value="1"/>
</dbReference>
<dbReference type="EMBL" id="QBKP01000007">
    <property type="protein sequence ID" value="PTX49485.1"/>
    <property type="molecule type" value="Genomic_DNA"/>
</dbReference>
<dbReference type="PANTHER" id="PTHR32552:SF68">
    <property type="entry name" value="FERRICHROME OUTER MEMBRANE TRANSPORTER_PHAGE RECEPTOR"/>
    <property type="match status" value="1"/>
</dbReference>
<proteinExistence type="inferred from homology"/>
<evidence type="ECO:0000256" key="14">
    <source>
        <dbReference type="PROSITE-ProRule" id="PRU01360"/>
    </source>
</evidence>
<evidence type="ECO:0000256" key="10">
    <source>
        <dbReference type="ARBA" id="ARBA00023077"/>
    </source>
</evidence>
<evidence type="ECO:0000256" key="3">
    <source>
        <dbReference type="ARBA" id="ARBA00022448"/>
    </source>
</evidence>
<protein>
    <submittedName>
        <fullName evidence="19">Iron complex outermembrane receptor protein</fullName>
    </submittedName>
</protein>
<evidence type="ECO:0000256" key="16">
    <source>
        <dbReference type="SAM" id="SignalP"/>
    </source>
</evidence>
<feature type="chain" id="PRO_5015507687" evidence="16">
    <location>
        <begin position="32"/>
        <end position="714"/>
    </location>
</feature>
<evidence type="ECO:0000256" key="4">
    <source>
        <dbReference type="ARBA" id="ARBA00022452"/>
    </source>
</evidence>